<dbReference type="Proteomes" id="UP000186698">
    <property type="component" value="Chromosome 9_10S"/>
</dbReference>
<name>A0A1L8ERD7_XENLA</name>
<dbReference type="OrthoDB" id="8897154at2759"/>
<evidence type="ECO:0000313" key="2">
    <source>
        <dbReference type="Proteomes" id="UP000186698"/>
    </source>
</evidence>
<proteinExistence type="predicted"/>
<accession>A0A1L8ERD7</accession>
<dbReference type="SUPFAM" id="SSF52540">
    <property type="entry name" value="P-loop containing nucleoside triphosphate hydrolases"/>
    <property type="match status" value="1"/>
</dbReference>
<feature type="region of interest" description="Disordered" evidence="1">
    <location>
        <begin position="299"/>
        <end position="417"/>
    </location>
</feature>
<protein>
    <submittedName>
        <fullName evidence="3">Stress response protein NST1-like</fullName>
    </submittedName>
</protein>
<sequence>MEYNQLQDYVLEFSLDNCPRGNQGYNRVLLQLFGFTGHGKSALINSLLYVLQAGKYKIHAKSGMTPSGGAVTMERRAYEITPTITVVDNRGLVRMTDYEMRMIYAQLGNFVPLNKKVEWRGNYEEFMSQLEDSELDPNYTDFIVPVFIYKVLYTLPEQEKSQMKAFFKNCRDLTGVFPIVVLTYKTSGNYFEVEKMFKCLGAEVVVAVENYSEEDQTQTQGRNTDFLSLLKYALDDVRFRMVHPRNPKEERIQRKKFLHIYSHNTYMEEKSKKERFMARKRMEDRKRFFARKREEAIRKREARRREEESREREEARRRTEEAKRRAEEARAIEEARRRAEEARAIEEARRRAEEAMRREEESRRAEEAREGEEARRREQARRREAASRRAEEVRERERVRMRAEEHRRKTEGSCFIQ</sequence>
<dbReference type="InterPro" id="IPR027417">
    <property type="entry name" value="P-loop_NTPase"/>
</dbReference>
<dbReference type="OMA" id="FLHIYSH"/>
<dbReference type="RefSeq" id="XP_041434052.1">
    <property type="nucleotide sequence ID" value="XM_041578118.1"/>
</dbReference>
<dbReference type="PaxDb" id="8355-A0A1L8ERD7"/>
<evidence type="ECO:0000256" key="1">
    <source>
        <dbReference type="SAM" id="MobiDB-lite"/>
    </source>
</evidence>
<organism evidence="2 3">
    <name type="scientific">Xenopus laevis</name>
    <name type="common">African clawed frog</name>
    <dbReference type="NCBI Taxonomy" id="8355"/>
    <lineage>
        <taxon>Eukaryota</taxon>
        <taxon>Metazoa</taxon>
        <taxon>Chordata</taxon>
        <taxon>Craniata</taxon>
        <taxon>Vertebrata</taxon>
        <taxon>Euteleostomi</taxon>
        <taxon>Amphibia</taxon>
        <taxon>Batrachia</taxon>
        <taxon>Anura</taxon>
        <taxon>Pipoidea</taxon>
        <taxon>Pipidae</taxon>
        <taxon>Xenopodinae</taxon>
        <taxon>Xenopus</taxon>
        <taxon>Xenopus</taxon>
    </lineage>
</organism>
<reference evidence="3" key="1">
    <citation type="submission" date="2025-08" db="UniProtKB">
        <authorList>
            <consortium name="RefSeq"/>
        </authorList>
    </citation>
    <scope>IDENTIFICATION</scope>
    <source>
        <strain evidence="3">J_2021</strain>
        <tissue evidence="3">Erythrocytes</tissue>
    </source>
</reference>
<dbReference type="KEGG" id="xla:121398804"/>
<evidence type="ECO:0000313" key="3">
    <source>
        <dbReference type="RefSeq" id="XP_041434052.1"/>
    </source>
</evidence>
<dbReference type="AlphaFoldDB" id="A0A1L8ERD7"/>
<dbReference type="GeneID" id="121398804"/>
<keyword evidence="2" id="KW-1185">Reference proteome</keyword>
<feature type="compositionally biased region" description="Basic and acidic residues" evidence="1">
    <location>
        <begin position="299"/>
        <end position="411"/>
    </location>
</feature>
<gene>
    <name evidence="3" type="primary">LOC121398804</name>
</gene>